<gene>
    <name evidence="2" type="ORF">SAMN02799615_00307</name>
</gene>
<proteinExistence type="predicted"/>
<dbReference type="STRING" id="500610.SAMN02799615_00307"/>
<feature type="transmembrane region" description="Helical" evidence="1">
    <location>
        <begin position="222"/>
        <end position="245"/>
    </location>
</feature>
<reference evidence="3" key="1">
    <citation type="submission" date="2016-10" db="EMBL/GenBank/DDBJ databases">
        <authorList>
            <person name="Varghese N."/>
            <person name="Submissions S."/>
        </authorList>
    </citation>
    <scope>NUCLEOTIDE SEQUENCE [LARGE SCALE GENOMIC DNA]</scope>
    <source>
        <strain evidence="3">UNC178MFTsu3.1</strain>
    </source>
</reference>
<evidence type="ECO:0000256" key="1">
    <source>
        <dbReference type="SAM" id="Phobius"/>
    </source>
</evidence>
<feature type="transmembrane region" description="Helical" evidence="1">
    <location>
        <begin position="182"/>
        <end position="202"/>
    </location>
</feature>
<sequence>MSALVRALRAERIKLRHTLAAWMVPLAPGVILLLSLVQLGFAHVPPPGPTDPMEAWKHFCQGMFTLWLFLMLPLFITLQAALLAGLEHGHHQWKHLLALPVPRRTHFMAKLCMLMAMVAASTLLLAVATPLVGWVIMQLNPAQGLTGSPPWAWLVSRALASIVAAGALMALQGWVALRWQSFTVAVSVGTAGMVSGFLIGQSDRLGHWFPWSMPVQVFLRDGVHLWFVLVAGLVAGVAIAGFALWDCSRREYD</sequence>
<protein>
    <recommendedName>
        <fullName evidence="4">ABC-2 type transport system permease protein</fullName>
    </recommendedName>
</protein>
<feature type="transmembrane region" description="Helical" evidence="1">
    <location>
        <begin position="151"/>
        <end position="170"/>
    </location>
</feature>
<dbReference type="RefSeq" id="WP_026634330.1">
    <property type="nucleotide sequence ID" value="NZ_FONH01000001.1"/>
</dbReference>
<dbReference type="Pfam" id="PF12730">
    <property type="entry name" value="ABC2_membrane_4"/>
    <property type="match status" value="1"/>
</dbReference>
<keyword evidence="1" id="KW-1133">Transmembrane helix</keyword>
<evidence type="ECO:0000313" key="2">
    <source>
        <dbReference type="EMBL" id="SFE08247.1"/>
    </source>
</evidence>
<evidence type="ECO:0000313" key="3">
    <source>
        <dbReference type="Proteomes" id="UP000199477"/>
    </source>
</evidence>
<keyword evidence="3" id="KW-1185">Reference proteome</keyword>
<feature type="transmembrane region" description="Helical" evidence="1">
    <location>
        <begin position="107"/>
        <end position="131"/>
    </location>
</feature>
<keyword evidence="1" id="KW-0812">Transmembrane</keyword>
<evidence type="ECO:0008006" key="4">
    <source>
        <dbReference type="Google" id="ProtNLM"/>
    </source>
</evidence>
<dbReference type="AlphaFoldDB" id="A0A1I1XLM8"/>
<organism evidence="2 3">
    <name type="scientific">Dyella marensis</name>
    <dbReference type="NCBI Taxonomy" id="500610"/>
    <lineage>
        <taxon>Bacteria</taxon>
        <taxon>Pseudomonadati</taxon>
        <taxon>Pseudomonadota</taxon>
        <taxon>Gammaproteobacteria</taxon>
        <taxon>Lysobacterales</taxon>
        <taxon>Rhodanobacteraceae</taxon>
        <taxon>Dyella</taxon>
    </lineage>
</organism>
<feature type="transmembrane region" description="Helical" evidence="1">
    <location>
        <begin position="64"/>
        <end position="86"/>
    </location>
</feature>
<dbReference type="CDD" id="cd21809">
    <property type="entry name" value="ABC-2_lan_permease-like"/>
    <property type="match status" value="1"/>
</dbReference>
<dbReference type="Proteomes" id="UP000199477">
    <property type="component" value="Unassembled WGS sequence"/>
</dbReference>
<feature type="transmembrane region" description="Helical" evidence="1">
    <location>
        <begin position="21"/>
        <end position="44"/>
    </location>
</feature>
<name>A0A1I1XLM8_9GAMM</name>
<accession>A0A1I1XLM8</accession>
<keyword evidence="1" id="KW-0472">Membrane</keyword>
<dbReference type="EMBL" id="FONH01000001">
    <property type="protein sequence ID" value="SFE08247.1"/>
    <property type="molecule type" value="Genomic_DNA"/>
</dbReference>